<protein>
    <submittedName>
        <fullName evidence="2">Uncharacterized protein</fullName>
    </submittedName>
</protein>
<dbReference type="Proteomes" id="UP000772434">
    <property type="component" value="Unassembled WGS sequence"/>
</dbReference>
<proteinExistence type="predicted"/>
<reference evidence="2" key="1">
    <citation type="submission" date="2020-11" db="EMBL/GenBank/DDBJ databases">
        <authorList>
            <consortium name="DOE Joint Genome Institute"/>
            <person name="Ahrendt S."/>
            <person name="Riley R."/>
            <person name="Andreopoulos W."/>
            <person name="Labutti K."/>
            <person name="Pangilinan J."/>
            <person name="Ruiz-Duenas F.J."/>
            <person name="Barrasa J.M."/>
            <person name="Sanchez-Garcia M."/>
            <person name="Camarero S."/>
            <person name="Miyauchi S."/>
            <person name="Serrano A."/>
            <person name="Linde D."/>
            <person name="Babiker R."/>
            <person name="Drula E."/>
            <person name="Ayuso-Fernandez I."/>
            <person name="Pacheco R."/>
            <person name="Padilla G."/>
            <person name="Ferreira P."/>
            <person name="Barriuso J."/>
            <person name="Kellner H."/>
            <person name="Castanera R."/>
            <person name="Alfaro M."/>
            <person name="Ramirez L."/>
            <person name="Pisabarro A.G."/>
            <person name="Kuo A."/>
            <person name="Tritt A."/>
            <person name="Lipzen A."/>
            <person name="He G."/>
            <person name="Yan M."/>
            <person name="Ng V."/>
            <person name="Cullen D."/>
            <person name="Martin F."/>
            <person name="Rosso M.-N."/>
            <person name="Henrissat B."/>
            <person name="Hibbett D."/>
            <person name="Martinez A.T."/>
            <person name="Grigoriev I.V."/>
        </authorList>
    </citation>
    <scope>NUCLEOTIDE SEQUENCE</scope>
    <source>
        <strain evidence="2">AH 40177</strain>
    </source>
</reference>
<organism evidence="2 3">
    <name type="scientific">Rhodocollybia butyracea</name>
    <dbReference type="NCBI Taxonomy" id="206335"/>
    <lineage>
        <taxon>Eukaryota</taxon>
        <taxon>Fungi</taxon>
        <taxon>Dikarya</taxon>
        <taxon>Basidiomycota</taxon>
        <taxon>Agaricomycotina</taxon>
        <taxon>Agaricomycetes</taxon>
        <taxon>Agaricomycetidae</taxon>
        <taxon>Agaricales</taxon>
        <taxon>Marasmiineae</taxon>
        <taxon>Omphalotaceae</taxon>
        <taxon>Rhodocollybia</taxon>
    </lineage>
</organism>
<dbReference type="AlphaFoldDB" id="A0A9P5QBN5"/>
<feature type="compositionally biased region" description="Basic and acidic residues" evidence="1">
    <location>
        <begin position="196"/>
        <end position="237"/>
    </location>
</feature>
<feature type="compositionally biased region" description="Basic and acidic residues" evidence="1">
    <location>
        <begin position="551"/>
        <end position="561"/>
    </location>
</feature>
<sequence>MDPLPVLFEDSTGSGADTPLTFPSSPTREDNDGRKSVNGDLEGDGLEDWELSQDPLDLINCQEEEYRMSPLPPSSIPRTRPPSEHLEPTDGLFELDENKHSTVPSPSQVYPILPQPSHSPAPFPLPLHSKSPSPEPQQANTDGDAALAATLHAAASTQPIRALRQRQPHQQRPYTYDLLQYKRQMKRVPEAIVKMRHIEQDLRDHRDQRRKDGYRSEEESQEQEYRPPSEQEEDPRRSGQQRASLVVSATGAGDALIPDLPESSDDEEINDTRREAKKAEKERKKKERETERAEKEKERAEREKKSRLKSFPIKEKQQSRKRPRSLSAETRKSATRNATPGPSNRRHTRTPSPLPQPSPSDVDEVPMWDAWKSDDAPPSSHNVSDRDYRRSGSFDDHNLSPGPIPVSPMQHLSPSPLRKISRSRSRSHSTPHVPDLEVDSDYSGSASSRADLSESNAKKRKQLKALGRMVPRFMFPALGLNSDGDPISQPFNRKGMGKQQQIVNVSSDEEDADVRPGVARVRMGKGDLRPVMGDSESESEGGRGQSPLVPFDHHLDSELLHDPSPSKSYDVYNPLANSFSSSKVHTTT</sequence>
<gene>
    <name evidence="2" type="ORF">BDP27DRAFT_345111</name>
</gene>
<comment type="caution">
    <text evidence="2">The sequence shown here is derived from an EMBL/GenBank/DDBJ whole genome shotgun (WGS) entry which is preliminary data.</text>
</comment>
<dbReference type="EMBL" id="JADNRY010000002">
    <property type="protein sequence ID" value="KAF9078117.1"/>
    <property type="molecule type" value="Genomic_DNA"/>
</dbReference>
<accession>A0A9P5QBN5</accession>
<feature type="compositionally biased region" description="Polar residues" evidence="1">
    <location>
        <begin position="11"/>
        <end position="26"/>
    </location>
</feature>
<feature type="compositionally biased region" description="Acidic residues" evidence="1">
    <location>
        <begin position="41"/>
        <end position="51"/>
    </location>
</feature>
<feature type="compositionally biased region" description="Polar residues" evidence="1">
    <location>
        <begin position="442"/>
        <end position="455"/>
    </location>
</feature>
<evidence type="ECO:0000313" key="3">
    <source>
        <dbReference type="Proteomes" id="UP000772434"/>
    </source>
</evidence>
<evidence type="ECO:0000313" key="2">
    <source>
        <dbReference type="EMBL" id="KAF9078117.1"/>
    </source>
</evidence>
<feature type="compositionally biased region" description="Pro residues" evidence="1">
    <location>
        <begin position="113"/>
        <end position="125"/>
    </location>
</feature>
<feature type="region of interest" description="Disordered" evidence="1">
    <location>
        <begin position="479"/>
        <end position="588"/>
    </location>
</feature>
<feature type="compositionally biased region" description="Basic and acidic residues" evidence="1">
    <location>
        <begin position="27"/>
        <end position="37"/>
    </location>
</feature>
<feature type="compositionally biased region" description="Basic residues" evidence="1">
    <location>
        <begin position="419"/>
        <end position="429"/>
    </location>
</feature>
<feature type="compositionally biased region" description="Basic and acidic residues" evidence="1">
    <location>
        <begin position="383"/>
        <end position="398"/>
    </location>
</feature>
<feature type="compositionally biased region" description="Polar residues" evidence="1">
    <location>
        <begin position="575"/>
        <end position="588"/>
    </location>
</feature>
<feature type="region of interest" description="Disordered" evidence="1">
    <location>
        <begin position="1"/>
        <end position="177"/>
    </location>
</feature>
<feature type="compositionally biased region" description="Basic and acidic residues" evidence="1">
    <location>
        <begin position="270"/>
        <end position="304"/>
    </location>
</feature>
<evidence type="ECO:0000256" key="1">
    <source>
        <dbReference type="SAM" id="MobiDB-lite"/>
    </source>
</evidence>
<feature type="compositionally biased region" description="Low complexity" evidence="1">
    <location>
        <begin position="139"/>
        <end position="155"/>
    </location>
</feature>
<keyword evidence="3" id="KW-1185">Reference proteome</keyword>
<name>A0A9P5QBN5_9AGAR</name>
<feature type="region of interest" description="Disordered" evidence="1">
    <location>
        <begin position="195"/>
        <end position="460"/>
    </location>
</feature>